<keyword evidence="7" id="KW-1185">Reference proteome</keyword>
<dbReference type="GO" id="GO:0008270">
    <property type="term" value="F:zinc ion binding"/>
    <property type="evidence" value="ECO:0007669"/>
    <property type="project" value="UniProtKB-KW"/>
</dbReference>
<reference evidence="6 7" key="1">
    <citation type="submission" date="2014-04" db="EMBL/GenBank/DDBJ databases">
        <authorList>
            <consortium name="DOE Joint Genome Institute"/>
            <person name="Kuo A."/>
            <person name="Zuccaro A."/>
            <person name="Kohler A."/>
            <person name="Nagy L.G."/>
            <person name="Floudas D."/>
            <person name="Copeland A."/>
            <person name="Barry K.W."/>
            <person name="Cichocki N."/>
            <person name="Veneault-Fourrey C."/>
            <person name="LaButti K."/>
            <person name="Lindquist E.A."/>
            <person name="Lipzen A."/>
            <person name="Lundell T."/>
            <person name="Morin E."/>
            <person name="Murat C."/>
            <person name="Sun H."/>
            <person name="Tunlid A."/>
            <person name="Henrissat B."/>
            <person name="Grigoriev I.V."/>
            <person name="Hibbett D.S."/>
            <person name="Martin F."/>
            <person name="Nordberg H.P."/>
            <person name="Cantor M.N."/>
            <person name="Hua S.X."/>
        </authorList>
    </citation>
    <scope>NUCLEOTIDE SEQUENCE [LARGE SCALE GENOMIC DNA]</scope>
    <source>
        <strain evidence="6 7">MAFF 305830</strain>
    </source>
</reference>
<dbReference type="Proteomes" id="UP000054097">
    <property type="component" value="Unassembled WGS sequence"/>
</dbReference>
<evidence type="ECO:0000313" key="7">
    <source>
        <dbReference type="Proteomes" id="UP000054097"/>
    </source>
</evidence>
<sequence>MTSQIKSLADAKIIVDALRSAPASVEAHQQARTLCNHESWGYLCEAGYPELIAQYAESWGEADAGPNGLPAWYLSASEFTIAFQASNTTSRFISTGPLNIRALARLRGVLPKLLRAMLATRDVTLVDPNTSPETEKVDACITVASGILFAVSHNLKIHPDEQYIATLRSSGALEVALLCWFHTPHLSTRITSSITLESLLSPSASSSTDSLLRLTSTLPAQSIVTRAKEAIQDGLTPGKMTSGHRLVELCLVQWLVDEGTKNELGVWFVRGDTQSSVMQVVEYELNTSKAEATKNNEEAQGTQGRGTTTNWELIDMAGAVLLALSNIADLPVVTLIEYVQRLRVLNTISQIFQNEDLSDEVPAWLNILDLLVHCTTCTASNCHYVRTDAYISALRTSLESGTLWANTLVRLQELVQTKGPDAKKMEARKQRLRLWYGIGKEIGLTVHLPLTPPVSNPAHGSDKVQVRRNVDGCWYAQCPQHGSVDEALERSLARCSQCKIARYCATDCQRADWKVHKSECKVLKGP</sequence>
<dbReference type="EMBL" id="KN824320">
    <property type="protein sequence ID" value="KIM24808.1"/>
    <property type="molecule type" value="Genomic_DNA"/>
</dbReference>
<evidence type="ECO:0000256" key="1">
    <source>
        <dbReference type="ARBA" id="ARBA00022723"/>
    </source>
</evidence>
<evidence type="ECO:0000256" key="3">
    <source>
        <dbReference type="ARBA" id="ARBA00022833"/>
    </source>
</evidence>
<organism evidence="6 7">
    <name type="scientific">Serendipita vermifera MAFF 305830</name>
    <dbReference type="NCBI Taxonomy" id="933852"/>
    <lineage>
        <taxon>Eukaryota</taxon>
        <taxon>Fungi</taxon>
        <taxon>Dikarya</taxon>
        <taxon>Basidiomycota</taxon>
        <taxon>Agaricomycotina</taxon>
        <taxon>Agaricomycetes</taxon>
        <taxon>Sebacinales</taxon>
        <taxon>Serendipitaceae</taxon>
        <taxon>Serendipita</taxon>
    </lineage>
</organism>
<keyword evidence="1" id="KW-0479">Metal-binding</keyword>
<dbReference type="Gene3D" id="6.10.140.2220">
    <property type="match status" value="1"/>
</dbReference>
<dbReference type="STRING" id="933852.A0A0C2WED0"/>
<reference evidence="7" key="2">
    <citation type="submission" date="2015-01" db="EMBL/GenBank/DDBJ databases">
        <title>Evolutionary Origins and Diversification of the Mycorrhizal Mutualists.</title>
        <authorList>
            <consortium name="DOE Joint Genome Institute"/>
            <consortium name="Mycorrhizal Genomics Consortium"/>
            <person name="Kohler A."/>
            <person name="Kuo A."/>
            <person name="Nagy L.G."/>
            <person name="Floudas D."/>
            <person name="Copeland A."/>
            <person name="Barry K.W."/>
            <person name="Cichocki N."/>
            <person name="Veneault-Fourrey C."/>
            <person name="LaButti K."/>
            <person name="Lindquist E.A."/>
            <person name="Lipzen A."/>
            <person name="Lundell T."/>
            <person name="Morin E."/>
            <person name="Murat C."/>
            <person name="Riley R."/>
            <person name="Ohm R."/>
            <person name="Sun H."/>
            <person name="Tunlid A."/>
            <person name="Henrissat B."/>
            <person name="Grigoriev I.V."/>
            <person name="Hibbett D.S."/>
            <person name="Martin F."/>
        </authorList>
    </citation>
    <scope>NUCLEOTIDE SEQUENCE [LARGE SCALE GENOMIC DNA]</scope>
    <source>
        <strain evidence="7">MAFF 305830</strain>
    </source>
</reference>
<proteinExistence type="predicted"/>
<keyword evidence="2 4" id="KW-0863">Zinc-finger</keyword>
<feature type="domain" description="MYND-type" evidence="5">
    <location>
        <begin position="478"/>
        <end position="520"/>
    </location>
</feature>
<accession>A0A0C2WED0</accession>
<dbReference type="InterPro" id="IPR002893">
    <property type="entry name" value="Znf_MYND"/>
</dbReference>
<dbReference type="OrthoDB" id="432970at2759"/>
<dbReference type="PROSITE" id="PS50865">
    <property type="entry name" value="ZF_MYND_2"/>
    <property type="match status" value="1"/>
</dbReference>
<name>A0A0C2WED0_SERVB</name>
<evidence type="ECO:0000256" key="2">
    <source>
        <dbReference type="ARBA" id="ARBA00022771"/>
    </source>
</evidence>
<dbReference type="Pfam" id="PF01753">
    <property type="entry name" value="zf-MYND"/>
    <property type="match status" value="1"/>
</dbReference>
<evidence type="ECO:0000313" key="6">
    <source>
        <dbReference type="EMBL" id="KIM24808.1"/>
    </source>
</evidence>
<dbReference type="SUPFAM" id="SSF144232">
    <property type="entry name" value="HIT/MYND zinc finger-like"/>
    <property type="match status" value="1"/>
</dbReference>
<gene>
    <name evidence="6" type="ORF">M408DRAFT_331619</name>
</gene>
<protein>
    <recommendedName>
        <fullName evidence="5">MYND-type domain-containing protein</fullName>
    </recommendedName>
</protein>
<evidence type="ECO:0000256" key="4">
    <source>
        <dbReference type="PROSITE-ProRule" id="PRU00134"/>
    </source>
</evidence>
<keyword evidence="3" id="KW-0862">Zinc</keyword>
<dbReference type="AlphaFoldDB" id="A0A0C2WED0"/>
<evidence type="ECO:0000259" key="5">
    <source>
        <dbReference type="PROSITE" id="PS50865"/>
    </source>
</evidence>
<dbReference type="HOGENOM" id="CLU_604328_0_0_1"/>